<dbReference type="InterPro" id="IPR002123">
    <property type="entry name" value="Plipid/glycerol_acylTrfase"/>
</dbReference>
<dbReference type="Proteomes" id="UP000037043">
    <property type="component" value="Unassembled WGS sequence"/>
</dbReference>
<evidence type="ECO:0000256" key="4">
    <source>
        <dbReference type="ARBA" id="ARBA00022679"/>
    </source>
</evidence>
<dbReference type="PANTHER" id="PTHR10434:SF64">
    <property type="entry name" value="1-ACYL-SN-GLYCEROL-3-PHOSPHATE ACYLTRANSFERASE-RELATED"/>
    <property type="match status" value="1"/>
</dbReference>
<dbReference type="PATRIC" id="fig|1121318.3.peg.443"/>
<dbReference type="CDD" id="cd07989">
    <property type="entry name" value="LPLAT_AGPAT-like"/>
    <property type="match status" value="1"/>
</dbReference>
<sequence>MRTIYLFIYLFFLVIRKNFLKINYTNIKNKQGEKEAQQYLHGIAMKWARDFLNKAGIKVISEGNENIPSEACCFVANHQGNFDIFALLSVVGRPIGFIAKKEINKLPIIPWWMNEMKCVFIDRENVRESLKAINQGADNLKNGNSMVIFPEGTRSKSSELGEFKKGSLKMAVKANVPIVPVALDGSYKIFEENNGRLEKGTIKVVFGKPIYIDQISKEEQKELAELVRNEIDNKLKEV</sequence>
<reference evidence="10" key="1">
    <citation type="submission" date="2015-08" db="EMBL/GenBank/DDBJ databases">
        <title>Genome sequence of the strict anaerobe Clostridium homopropionicum LuHBu1 (DSM 5847T).</title>
        <authorList>
            <person name="Poehlein A."/>
            <person name="Beck M."/>
            <person name="Schiel-Bengelsdorf B."/>
            <person name="Bengelsdorf F.R."/>
            <person name="Daniel R."/>
            <person name="Duerre P."/>
        </authorList>
    </citation>
    <scope>NUCLEOTIDE SEQUENCE [LARGE SCALE GENOMIC DNA]</scope>
    <source>
        <strain evidence="10">DSM 5847</strain>
    </source>
</reference>
<keyword evidence="7" id="KW-1208">Phospholipid metabolism</keyword>
<keyword evidence="10" id="KW-1185">Reference proteome</keyword>
<evidence type="ECO:0000256" key="1">
    <source>
        <dbReference type="ARBA" id="ARBA00005189"/>
    </source>
</evidence>
<evidence type="ECO:0000256" key="6">
    <source>
        <dbReference type="ARBA" id="ARBA00023315"/>
    </source>
</evidence>
<evidence type="ECO:0000256" key="3">
    <source>
        <dbReference type="ARBA" id="ARBA00022516"/>
    </source>
</evidence>
<evidence type="ECO:0000256" key="2">
    <source>
        <dbReference type="ARBA" id="ARBA00008655"/>
    </source>
</evidence>
<dbReference type="GO" id="GO:0016020">
    <property type="term" value="C:membrane"/>
    <property type="evidence" value="ECO:0007669"/>
    <property type="project" value="InterPro"/>
</dbReference>
<comment type="pathway">
    <text evidence="1">Lipid metabolism.</text>
</comment>
<protein>
    <recommendedName>
        <fullName evidence="7">1-acyl-sn-glycerol-3-phosphate acyltransferase</fullName>
        <ecNumber evidence="7">2.3.1.51</ecNumber>
    </recommendedName>
</protein>
<keyword evidence="7" id="KW-0594">Phospholipid biosynthesis</keyword>
<dbReference type="EC" id="2.3.1.51" evidence="7"/>
<keyword evidence="6 7" id="KW-0012">Acyltransferase</keyword>
<comment type="domain">
    <text evidence="7">The HXXXXD motif is essential for acyltransferase activity and may constitute the binding site for the phosphate moiety of the glycerol-3-phosphate.</text>
</comment>
<evidence type="ECO:0000256" key="7">
    <source>
        <dbReference type="RuleBase" id="RU361267"/>
    </source>
</evidence>
<dbReference type="SMART" id="SM00563">
    <property type="entry name" value="PlsC"/>
    <property type="match status" value="1"/>
</dbReference>
<keyword evidence="5 7" id="KW-0443">Lipid metabolism</keyword>
<comment type="catalytic activity">
    <reaction evidence="7">
        <text>a 1-acyl-sn-glycero-3-phosphate + an acyl-CoA = a 1,2-diacyl-sn-glycero-3-phosphate + CoA</text>
        <dbReference type="Rhea" id="RHEA:19709"/>
        <dbReference type="ChEBI" id="CHEBI:57287"/>
        <dbReference type="ChEBI" id="CHEBI:57970"/>
        <dbReference type="ChEBI" id="CHEBI:58342"/>
        <dbReference type="ChEBI" id="CHEBI:58608"/>
        <dbReference type="EC" id="2.3.1.51"/>
    </reaction>
</comment>
<dbReference type="GO" id="GO:0003841">
    <property type="term" value="F:1-acylglycerol-3-phosphate O-acyltransferase activity"/>
    <property type="evidence" value="ECO:0007669"/>
    <property type="project" value="UniProtKB-UniRule"/>
</dbReference>
<dbReference type="SUPFAM" id="SSF69593">
    <property type="entry name" value="Glycerol-3-phosphate (1)-acyltransferase"/>
    <property type="match status" value="1"/>
</dbReference>
<dbReference type="NCBIfam" id="TIGR00530">
    <property type="entry name" value="AGP_acyltrn"/>
    <property type="match status" value="1"/>
</dbReference>
<dbReference type="RefSeq" id="WP_052220036.1">
    <property type="nucleotide sequence ID" value="NZ_LHUR01000010.1"/>
</dbReference>
<evidence type="ECO:0000259" key="8">
    <source>
        <dbReference type="SMART" id="SM00563"/>
    </source>
</evidence>
<dbReference type="AlphaFoldDB" id="A0A0L6ZEW1"/>
<comment type="similarity">
    <text evidence="2 7">Belongs to the 1-acyl-sn-glycerol-3-phosphate acyltransferase family.</text>
</comment>
<name>A0A0L6ZEW1_9CLOT</name>
<gene>
    <name evidence="9" type="primary">plsC_1</name>
    <name evidence="9" type="ORF">CLHOM_04380</name>
</gene>
<accession>A0A0L6ZEW1</accession>
<evidence type="ECO:0000256" key="5">
    <source>
        <dbReference type="ARBA" id="ARBA00023098"/>
    </source>
</evidence>
<keyword evidence="3 7" id="KW-0444">Lipid biosynthesis</keyword>
<feature type="domain" description="Phospholipid/glycerol acyltransferase" evidence="8">
    <location>
        <begin position="72"/>
        <end position="186"/>
    </location>
</feature>
<dbReference type="InterPro" id="IPR004552">
    <property type="entry name" value="AGP_acyltrans"/>
</dbReference>
<dbReference type="GO" id="GO:0006654">
    <property type="term" value="P:phosphatidic acid biosynthetic process"/>
    <property type="evidence" value="ECO:0007669"/>
    <property type="project" value="TreeGrafter"/>
</dbReference>
<dbReference type="STRING" id="36844.SAMN04488501_107185"/>
<comment type="caution">
    <text evidence="9">The sequence shown here is derived from an EMBL/GenBank/DDBJ whole genome shotgun (WGS) entry which is preliminary data.</text>
</comment>
<dbReference type="EMBL" id="LHUR01000010">
    <property type="protein sequence ID" value="KOA21308.1"/>
    <property type="molecule type" value="Genomic_DNA"/>
</dbReference>
<evidence type="ECO:0000313" key="9">
    <source>
        <dbReference type="EMBL" id="KOA21308.1"/>
    </source>
</evidence>
<organism evidence="9 10">
    <name type="scientific">Clostridium homopropionicum DSM 5847</name>
    <dbReference type="NCBI Taxonomy" id="1121318"/>
    <lineage>
        <taxon>Bacteria</taxon>
        <taxon>Bacillati</taxon>
        <taxon>Bacillota</taxon>
        <taxon>Clostridia</taxon>
        <taxon>Eubacteriales</taxon>
        <taxon>Clostridiaceae</taxon>
        <taxon>Clostridium</taxon>
    </lineage>
</organism>
<dbReference type="PANTHER" id="PTHR10434">
    <property type="entry name" value="1-ACYL-SN-GLYCEROL-3-PHOSPHATE ACYLTRANSFERASE"/>
    <property type="match status" value="1"/>
</dbReference>
<evidence type="ECO:0000313" key="10">
    <source>
        <dbReference type="Proteomes" id="UP000037043"/>
    </source>
</evidence>
<keyword evidence="4 7" id="KW-0808">Transferase</keyword>
<proteinExistence type="inferred from homology"/>
<dbReference type="Pfam" id="PF01553">
    <property type="entry name" value="Acyltransferase"/>
    <property type="match status" value="1"/>
</dbReference>